<dbReference type="Gene3D" id="3.40.50.970">
    <property type="match status" value="1"/>
</dbReference>
<evidence type="ECO:0000256" key="2">
    <source>
        <dbReference type="ARBA" id="ARBA00012281"/>
    </source>
</evidence>
<protein>
    <recommendedName>
        <fullName evidence="3 7">Pyruvate dehydrogenase E1 component subunit alpha</fullName>
        <ecNumber evidence="2 7">1.2.4.1</ecNumber>
    </recommendedName>
</protein>
<evidence type="ECO:0000256" key="1">
    <source>
        <dbReference type="ARBA" id="ARBA00001964"/>
    </source>
</evidence>
<dbReference type="SUPFAM" id="SSF52518">
    <property type="entry name" value="Thiamin diphosphate-binding fold (THDP-binding)"/>
    <property type="match status" value="1"/>
</dbReference>
<evidence type="ECO:0000256" key="5">
    <source>
        <dbReference type="ARBA" id="ARBA00023052"/>
    </source>
</evidence>
<dbReference type="Pfam" id="PF00676">
    <property type="entry name" value="E1_dh"/>
    <property type="match status" value="1"/>
</dbReference>
<evidence type="ECO:0000256" key="7">
    <source>
        <dbReference type="RuleBase" id="RU361139"/>
    </source>
</evidence>
<dbReference type="KEGG" id="kbs:EPA93_36425"/>
<dbReference type="Proteomes" id="UP000290365">
    <property type="component" value="Chromosome"/>
</dbReference>
<evidence type="ECO:0000259" key="8">
    <source>
        <dbReference type="Pfam" id="PF00676"/>
    </source>
</evidence>
<dbReference type="GO" id="GO:0006086">
    <property type="term" value="P:pyruvate decarboxylation to acetyl-CoA"/>
    <property type="evidence" value="ECO:0007669"/>
    <property type="project" value="InterPro"/>
</dbReference>
<comment type="cofactor">
    <cofactor evidence="1 7">
        <name>thiamine diphosphate</name>
        <dbReference type="ChEBI" id="CHEBI:58937"/>
    </cofactor>
</comment>
<dbReference type="InterPro" id="IPR001017">
    <property type="entry name" value="DH_E1"/>
</dbReference>
<evidence type="ECO:0000256" key="6">
    <source>
        <dbReference type="ARBA" id="ARBA00023317"/>
    </source>
</evidence>
<dbReference type="CDD" id="cd02000">
    <property type="entry name" value="TPP_E1_PDC_ADC_BCADC"/>
    <property type="match status" value="1"/>
</dbReference>
<organism evidence="9 10">
    <name type="scientific">Ktedonosporobacter rubrisoli</name>
    <dbReference type="NCBI Taxonomy" id="2509675"/>
    <lineage>
        <taxon>Bacteria</taxon>
        <taxon>Bacillati</taxon>
        <taxon>Chloroflexota</taxon>
        <taxon>Ktedonobacteria</taxon>
        <taxon>Ktedonobacterales</taxon>
        <taxon>Ktedonosporobacteraceae</taxon>
        <taxon>Ktedonosporobacter</taxon>
    </lineage>
</organism>
<dbReference type="InterPro" id="IPR029061">
    <property type="entry name" value="THDP-binding"/>
</dbReference>
<dbReference type="GO" id="GO:0004739">
    <property type="term" value="F:pyruvate dehydrogenase (acetyl-transferring) activity"/>
    <property type="evidence" value="ECO:0007669"/>
    <property type="project" value="UniProtKB-UniRule"/>
</dbReference>
<dbReference type="FunFam" id="3.40.50.970:FF:000013">
    <property type="entry name" value="Pyruvate dehydrogenase E1 component subunit alpha"/>
    <property type="match status" value="1"/>
</dbReference>
<comment type="function">
    <text evidence="7">The pyruvate dehydrogenase complex catalyzes the overall conversion of pyruvate to acetyl-CoA and CO(2).</text>
</comment>
<dbReference type="PANTHER" id="PTHR11516:SF60">
    <property type="entry name" value="PYRUVATE DEHYDROGENASE E1 COMPONENT SUBUNIT ALPHA"/>
    <property type="match status" value="1"/>
</dbReference>
<dbReference type="EC" id="1.2.4.1" evidence="2 7"/>
<dbReference type="AlphaFoldDB" id="A0A4P6JZ62"/>
<gene>
    <name evidence="7 9" type="primary">pdhA</name>
    <name evidence="9" type="ORF">EPA93_36425</name>
</gene>
<comment type="subunit">
    <text evidence="7">Heterodimer of an alpha and a beta chain.</text>
</comment>
<reference evidence="9 10" key="1">
    <citation type="submission" date="2019-01" db="EMBL/GenBank/DDBJ databases">
        <title>Ktedonosporobacter rubrisoli SCAWS-G2.</title>
        <authorList>
            <person name="Huang Y."/>
            <person name="Yan B."/>
        </authorList>
    </citation>
    <scope>NUCLEOTIDE SEQUENCE [LARGE SCALE GENOMIC DNA]</scope>
    <source>
        <strain evidence="9 10">SCAWS-G2</strain>
    </source>
</reference>
<sequence>MAISNATLAELTRTQLVEMHYKMALLRRFEEKSAEEYTRGKIGGFMHLYIGQEAVGVGSIAALRPSDKIMCTYREHGHALAKGMEPGQVMAELFGKITGCSKGKGGSMHMWSNELGILGGQAIVGAHLPIAAGVALAAQYRGEDTVIVCYFGDGAVDEGAFHESLNLASIWKLPVVYICENNQYSMGMAVEKAWAVDSLLPRAAAHNIGGEQVDGMNILAVYEATKRAVEHARSGQGPALLEAKTYRFRAHSMTDPAYYRTREEEREWRSSRDPIAIFEKTLLENGIATQAEFDANDERAIQVAEEAAEFAENSSFPSLDELYTDVMADNSTALAYRYERK</sequence>
<keyword evidence="10" id="KW-1185">Reference proteome</keyword>
<keyword evidence="5 7" id="KW-0786">Thiamine pyrophosphate</keyword>
<evidence type="ECO:0000256" key="3">
    <source>
        <dbReference type="ARBA" id="ARBA00014159"/>
    </source>
</evidence>
<dbReference type="OrthoDB" id="9766715at2"/>
<dbReference type="NCBIfam" id="TIGR03182">
    <property type="entry name" value="PDH_E1_alph_y"/>
    <property type="match status" value="1"/>
</dbReference>
<dbReference type="PANTHER" id="PTHR11516">
    <property type="entry name" value="PYRUVATE DEHYDROGENASE E1 COMPONENT, ALPHA SUBUNIT BACTERIAL AND ORGANELLAR"/>
    <property type="match status" value="1"/>
</dbReference>
<evidence type="ECO:0000256" key="4">
    <source>
        <dbReference type="ARBA" id="ARBA00023002"/>
    </source>
</evidence>
<keyword evidence="6 7" id="KW-0670">Pyruvate</keyword>
<keyword evidence="4 7" id="KW-0560">Oxidoreductase</keyword>
<evidence type="ECO:0000313" key="10">
    <source>
        <dbReference type="Proteomes" id="UP000290365"/>
    </source>
</evidence>
<accession>A0A4P6JZ62</accession>
<comment type="catalytic activity">
    <reaction evidence="7">
        <text>N(6)-[(R)-lipoyl]-L-lysyl-[protein] + pyruvate + H(+) = N(6)-[(R)-S(8)-acetyldihydrolipoyl]-L-lysyl-[protein] + CO2</text>
        <dbReference type="Rhea" id="RHEA:19189"/>
        <dbReference type="Rhea" id="RHEA-COMP:10474"/>
        <dbReference type="Rhea" id="RHEA-COMP:10478"/>
        <dbReference type="ChEBI" id="CHEBI:15361"/>
        <dbReference type="ChEBI" id="CHEBI:15378"/>
        <dbReference type="ChEBI" id="CHEBI:16526"/>
        <dbReference type="ChEBI" id="CHEBI:83099"/>
        <dbReference type="ChEBI" id="CHEBI:83111"/>
        <dbReference type="EC" id="1.2.4.1"/>
    </reaction>
</comment>
<feature type="domain" description="Dehydrogenase E1 component" evidence="8">
    <location>
        <begin position="21"/>
        <end position="317"/>
    </location>
</feature>
<proteinExistence type="predicted"/>
<evidence type="ECO:0000313" key="9">
    <source>
        <dbReference type="EMBL" id="QBD81168.1"/>
    </source>
</evidence>
<dbReference type="EMBL" id="CP035758">
    <property type="protein sequence ID" value="QBD81168.1"/>
    <property type="molecule type" value="Genomic_DNA"/>
</dbReference>
<name>A0A4P6JZ62_KTERU</name>
<dbReference type="RefSeq" id="WP_129892229.1">
    <property type="nucleotide sequence ID" value="NZ_CP035758.1"/>
</dbReference>
<dbReference type="InterPro" id="IPR017597">
    <property type="entry name" value="Pyrv_DH_E1_asu_subgrp-y"/>
</dbReference>
<dbReference type="InterPro" id="IPR050642">
    <property type="entry name" value="PDH_E1_Alpha_Subunit"/>
</dbReference>